<protein>
    <recommendedName>
        <fullName evidence="2">Barstar (barnase inhibitor) domain-containing protein</fullName>
    </recommendedName>
</protein>
<dbReference type="AlphaFoldDB" id="A0A0X8FKW6"/>
<feature type="domain" description="Barstar (barnase inhibitor)" evidence="2">
    <location>
        <begin position="7"/>
        <end position="72"/>
    </location>
</feature>
<dbReference type="KEGG" id="auh:AWM75_03815"/>
<dbReference type="Gene3D" id="3.30.370.10">
    <property type="entry name" value="Barstar-like"/>
    <property type="match status" value="1"/>
</dbReference>
<sequence>MFQISSNLLLDRAEAQETIANFFPVPSYYGKNLDAMYDYFTSLGKDCYLTIIEKETSADYQAVRHVLEEAAQTNPNFHLTIR</sequence>
<proteinExistence type="inferred from homology"/>
<gene>
    <name evidence="3" type="ORF">AWM75_03815</name>
</gene>
<keyword evidence="4" id="KW-1185">Reference proteome</keyword>
<organism evidence="3 4">
    <name type="scientific">Aerococcus urinaehominis</name>
    <dbReference type="NCBI Taxonomy" id="128944"/>
    <lineage>
        <taxon>Bacteria</taxon>
        <taxon>Bacillati</taxon>
        <taxon>Bacillota</taxon>
        <taxon>Bacilli</taxon>
        <taxon>Lactobacillales</taxon>
        <taxon>Aerococcaceae</taxon>
        <taxon>Aerococcus</taxon>
    </lineage>
</organism>
<dbReference type="InterPro" id="IPR000468">
    <property type="entry name" value="Barstar"/>
</dbReference>
<reference evidence="3 4" key="1">
    <citation type="journal article" date="2016" name="Genome Announc.">
        <title>Complete Genome Sequences of Aerococcus christensenii CCUG 28831T, Aerococcus sanguinicola CCUG 43001T, Aerococcus urinae CCUG 36881T, Aerococcus urinaeequi CCUG 28094T, Aerococcus urinaehominis CCUG 42038 BT, and Aerococcus viridans CCUG 4311T.</title>
        <authorList>
            <person name="Carkaci D."/>
            <person name="Dargis R."/>
            <person name="Nielsen X.C."/>
            <person name="Skovgaard O."/>
            <person name="Fuursted K."/>
            <person name="Christensen J.J."/>
        </authorList>
    </citation>
    <scope>NUCLEOTIDE SEQUENCE [LARGE SCALE GENOMIC DNA]</scope>
    <source>
        <strain evidence="3 4">CCUG42038B</strain>
    </source>
</reference>
<dbReference type="SUPFAM" id="SSF52038">
    <property type="entry name" value="Barstar-related"/>
    <property type="match status" value="1"/>
</dbReference>
<evidence type="ECO:0000313" key="3">
    <source>
        <dbReference type="EMBL" id="AMB99185.1"/>
    </source>
</evidence>
<dbReference type="RefSeq" id="WP_067978432.1">
    <property type="nucleotide sequence ID" value="NZ_CP014163.1"/>
</dbReference>
<dbReference type="Proteomes" id="UP000062260">
    <property type="component" value="Chromosome"/>
</dbReference>
<dbReference type="EMBL" id="CP014163">
    <property type="protein sequence ID" value="AMB99185.1"/>
    <property type="molecule type" value="Genomic_DNA"/>
</dbReference>
<evidence type="ECO:0000313" key="4">
    <source>
        <dbReference type="Proteomes" id="UP000062260"/>
    </source>
</evidence>
<dbReference type="InterPro" id="IPR035905">
    <property type="entry name" value="Barstar-like_sf"/>
</dbReference>
<accession>A0A0X8FKW6</accession>
<dbReference type="STRING" id="128944.AWM75_03815"/>
<dbReference type="Pfam" id="PF01337">
    <property type="entry name" value="Barstar"/>
    <property type="match status" value="1"/>
</dbReference>
<evidence type="ECO:0000256" key="1">
    <source>
        <dbReference type="ARBA" id="ARBA00006845"/>
    </source>
</evidence>
<evidence type="ECO:0000259" key="2">
    <source>
        <dbReference type="Pfam" id="PF01337"/>
    </source>
</evidence>
<reference evidence="4" key="2">
    <citation type="submission" date="2016-01" db="EMBL/GenBank/DDBJ databases">
        <title>Six Aerococcus type strain genome sequencing and assembly using PacBio and Illumina Hiseq.</title>
        <authorList>
            <person name="Carkaci D."/>
            <person name="Dargis R."/>
            <person name="Nielsen X.C."/>
            <person name="Skovgaard O."/>
            <person name="Fuursted K."/>
            <person name="Christensen J.J."/>
        </authorList>
    </citation>
    <scope>NUCLEOTIDE SEQUENCE [LARGE SCALE GENOMIC DNA]</scope>
    <source>
        <strain evidence="4">CCUG42038B</strain>
    </source>
</reference>
<dbReference type="OrthoDB" id="7575400at2"/>
<comment type="similarity">
    <text evidence="1">Belongs to the barstar family.</text>
</comment>
<name>A0A0X8FKW6_9LACT</name>